<accession>A0A916JSH3</accession>
<dbReference type="RefSeq" id="WP_218090127.1">
    <property type="nucleotide sequence ID" value="NZ_CAJVAS010000001.1"/>
</dbReference>
<gene>
    <name evidence="3" type="ORF">PAESOLCIP111_00312</name>
</gene>
<reference evidence="3" key="1">
    <citation type="submission" date="2021-06" db="EMBL/GenBank/DDBJ databases">
        <authorList>
            <person name="Criscuolo A."/>
        </authorList>
    </citation>
    <scope>NUCLEOTIDE SEQUENCE</scope>
    <source>
        <strain evidence="3">CIP111600</strain>
    </source>
</reference>
<evidence type="ECO:0000313" key="3">
    <source>
        <dbReference type="EMBL" id="CAG7599459.1"/>
    </source>
</evidence>
<evidence type="ECO:0000259" key="2">
    <source>
        <dbReference type="Pfam" id="PF13115"/>
    </source>
</evidence>
<feature type="chain" id="PRO_5039036051" description="YtkA-like domain-containing protein" evidence="1">
    <location>
        <begin position="24"/>
        <end position="134"/>
    </location>
</feature>
<keyword evidence="4" id="KW-1185">Reference proteome</keyword>
<comment type="caution">
    <text evidence="3">The sequence shown here is derived from an EMBL/GenBank/DDBJ whole genome shotgun (WGS) entry which is preliminary data.</text>
</comment>
<dbReference type="Pfam" id="PF13115">
    <property type="entry name" value="YtkA"/>
    <property type="match status" value="1"/>
</dbReference>
<evidence type="ECO:0000313" key="4">
    <source>
        <dbReference type="Proteomes" id="UP000693672"/>
    </source>
</evidence>
<keyword evidence="1" id="KW-0732">Signal</keyword>
<dbReference type="Proteomes" id="UP000693672">
    <property type="component" value="Unassembled WGS sequence"/>
</dbReference>
<evidence type="ECO:0000256" key="1">
    <source>
        <dbReference type="SAM" id="SignalP"/>
    </source>
</evidence>
<dbReference type="PROSITE" id="PS51257">
    <property type="entry name" value="PROKAR_LIPOPROTEIN"/>
    <property type="match status" value="1"/>
</dbReference>
<protein>
    <recommendedName>
        <fullName evidence="2">YtkA-like domain-containing protein</fullName>
    </recommendedName>
</protein>
<feature type="signal peptide" evidence="1">
    <location>
        <begin position="1"/>
        <end position="23"/>
    </location>
</feature>
<name>A0A916JSH3_9BACL</name>
<dbReference type="InterPro" id="IPR032693">
    <property type="entry name" value="YtkA-like_dom"/>
</dbReference>
<dbReference type="EMBL" id="CAJVAS010000001">
    <property type="protein sequence ID" value="CAG7599459.1"/>
    <property type="molecule type" value="Genomic_DNA"/>
</dbReference>
<proteinExistence type="predicted"/>
<feature type="domain" description="YtkA-like" evidence="2">
    <location>
        <begin position="31"/>
        <end position="110"/>
    </location>
</feature>
<organism evidence="3 4">
    <name type="scientific">Paenibacillus solanacearum</name>
    <dbReference type="NCBI Taxonomy" id="2048548"/>
    <lineage>
        <taxon>Bacteria</taxon>
        <taxon>Bacillati</taxon>
        <taxon>Bacillota</taxon>
        <taxon>Bacilli</taxon>
        <taxon>Bacillales</taxon>
        <taxon>Paenibacillaceae</taxon>
        <taxon>Paenibacillus</taxon>
    </lineage>
</organism>
<dbReference type="AlphaFoldDB" id="A0A916JSH3"/>
<sequence>MMKKSLLLVAFVVLLFTAACSPAASETAGQSAALQIEIKPVQETLHAGKAILIDAHVTKDGTKVTNAEQVKFEIWKKGEEKRRTVTASPSHEGNYRIQTMFPDAGIYCVTAEVSGKDAYVTPEKELVVKNVTDK</sequence>